<dbReference type="InterPro" id="IPR025246">
    <property type="entry name" value="IS30-like_HTH"/>
</dbReference>
<dbReference type="SUPFAM" id="SSF46689">
    <property type="entry name" value="Homeodomain-like"/>
    <property type="match status" value="1"/>
</dbReference>
<feature type="domain" description="Transposase IS30-like HTH" evidence="1">
    <location>
        <begin position="3"/>
        <end position="45"/>
    </location>
</feature>
<evidence type="ECO:0000313" key="2">
    <source>
        <dbReference type="EMBL" id="MFD0856575.1"/>
    </source>
</evidence>
<feature type="non-terminal residue" evidence="2">
    <location>
        <position position="64"/>
    </location>
</feature>
<dbReference type="EMBL" id="JBHTIR010004174">
    <property type="protein sequence ID" value="MFD0856575.1"/>
    <property type="molecule type" value="Genomic_DNA"/>
</dbReference>
<evidence type="ECO:0000259" key="1">
    <source>
        <dbReference type="Pfam" id="PF13936"/>
    </source>
</evidence>
<name>A0ABW3CRN5_9ACTN</name>
<keyword evidence="3" id="KW-1185">Reference proteome</keyword>
<reference evidence="3" key="1">
    <citation type="journal article" date="2019" name="Int. J. Syst. Evol. Microbiol.">
        <title>The Global Catalogue of Microorganisms (GCM) 10K type strain sequencing project: providing services to taxonomists for standard genome sequencing and annotation.</title>
        <authorList>
            <consortium name="The Broad Institute Genomics Platform"/>
            <consortium name="The Broad Institute Genome Sequencing Center for Infectious Disease"/>
            <person name="Wu L."/>
            <person name="Ma J."/>
        </authorList>
    </citation>
    <scope>NUCLEOTIDE SEQUENCE [LARGE SCALE GENOMIC DNA]</scope>
    <source>
        <strain evidence="3">JCM 31696</strain>
    </source>
</reference>
<evidence type="ECO:0000313" key="3">
    <source>
        <dbReference type="Proteomes" id="UP001597083"/>
    </source>
</evidence>
<dbReference type="InterPro" id="IPR009057">
    <property type="entry name" value="Homeodomain-like_sf"/>
</dbReference>
<accession>A0ABW3CRN5</accession>
<gene>
    <name evidence="2" type="ORF">ACFQ07_30365</name>
</gene>
<dbReference type="Proteomes" id="UP001597083">
    <property type="component" value="Unassembled WGS sequence"/>
</dbReference>
<sequence length="64" mass="7393">MPGRRLSVAERAQIEVLWGQGWSIPRIAEAIGRDRSTVWRELRRNNSYRWPEVAGGRAARHPGR</sequence>
<proteinExistence type="predicted"/>
<dbReference type="Gene3D" id="1.10.10.60">
    <property type="entry name" value="Homeodomain-like"/>
    <property type="match status" value="1"/>
</dbReference>
<organism evidence="2 3">
    <name type="scientific">Actinomadura adrarensis</name>
    <dbReference type="NCBI Taxonomy" id="1819600"/>
    <lineage>
        <taxon>Bacteria</taxon>
        <taxon>Bacillati</taxon>
        <taxon>Actinomycetota</taxon>
        <taxon>Actinomycetes</taxon>
        <taxon>Streptosporangiales</taxon>
        <taxon>Thermomonosporaceae</taxon>
        <taxon>Actinomadura</taxon>
    </lineage>
</organism>
<dbReference type="Pfam" id="PF13936">
    <property type="entry name" value="HTH_38"/>
    <property type="match status" value="1"/>
</dbReference>
<comment type="caution">
    <text evidence="2">The sequence shown here is derived from an EMBL/GenBank/DDBJ whole genome shotgun (WGS) entry which is preliminary data.</text>
</comment>
<protein>
    <submittedName>
        <fullName evidence="2">Helix-turn-helix domain-containing protein</fullName>
    </submittedName>
</protein>